<dbReference type="SUPFAM" id="SSF88946">
    <property type="entry name" value="Sigma2 domain of RNA polymerase sigma factors"/>
    <property type="match status" value="1"/>
</dbReference>
<dbReference type="GO" id="GO:0003677">
    <property type="term" value="F:DNA binding"/>
    <property type="evidence" value="ECO:0007669"/>
    <property type="project" value="InterPro"/>
</dbReference>
<dbReference type="NCBIfam" id="TIGR02937">
    <property type="entry name" value="sigma70-ECF"/>
    <property type="match status" value="1"/>
</dbReference>
<gene>
    <name evidence="6" type="ORF">I215_03238</name>
</gene>
<evidence type="ECO:0000256" key="4">
    <source>
        <dbReference type="ARBA" id="ARBA00023163"/>
    </source>
</evidence>
<reference evidence="6 7" key="1">
    <citation type="journal article" date="2012" name="J. Bacteriol.">
        <title>Genome Sequence of Galbibacter marinum Type Strain ck-I2-15.</title>
        <authorList>
            <person name="Lai Q."/>
            <person name="Li C."/>
            <person name="Shao Z."/>
        </authorList>
    </citation>
    <scope>NUCLEOTIDE SEQUENCE [LARGE SCALE GENOMIC DNA]</scope>
    <source>
        <strain evidence="7">ck-I2-15</strain>
    </source>
</reference>
<name>K2PYG7_9FLAO</name>
<dbReference type="InterPro" id="IPR039425">
    <property type="entry name" value="RNA_pol_sigma-70-like"/>
</dbReference>
<dbReference type="OrthoDB" id="1100095at2"/>
<dbReference type="InterPro" id="IPR013324">
    <property type="entry name" value="RNA_pol_sigma_r3/r4-like"/>
</dbReference>
<dbReference type="PANTHER" id="PTHR43133:SF46">
    <property type="entry name" value="RNA POLYMERASE SIGMA-70 FACTOR ECF SUBFAMILY"/>
    <property type="match status" value="1"/>
</dbReference>
<dbReference type="Gene3D" id="1.10.10.10">
    <property type="entry name" value="Winged helix-like DNA-binding domain superfamily/Winged helix DNA-binding domain"/>
    <property type="match status" value="1"/>
</dbReference>
<evidence type="ECO:0000256" key="3">
    <source>
        <dbReference type="ARBA" id="ARBA00023082"/>
    </source>
</evidence>
<dbReference type="InterPro" id="IPR013325">
    <property type="entry name" value="RNA_pol_sigma_r2"/>
</dbReference>
<dbReference type="GO" id="GO:0006352">
    <property type="term" value="P:DNA-templated transcription initiation"/>
    <property type="evidence" value="ECO:0007669"/>
    <property type="project" value="InterPro"/>
</dbReference>
<dbReference type="PANTHER" id="PTHR43133">
    <property type="entry name" value="RNA POLYMERASE ECF-TYPE SIGMA FACTO"/>
    <property type="match status" value="1"/>
</dbReference>
<comment type="similarity">
    <text evidence="1">Belongs to the sigma-70 factor family. ECF subfamily.</text>
</comment>
<dbReference type="SUPFAM" id="SSF88659">
    <property type="entry name" value="Sigma3 and sigma4 domains of RNA polymerase sigma factors"/>
    <property type="match status" value="1"/>
</dbReference>
<evidence type="ECO:0000313" key="7">
    <source>
        <dbReference type="Proteomes" id="UP000007364"/>
    </source>
</evidence>
<accession>K2PYG7</accession>
<evidence type="ECO:0000256" key="2">
    <source>
        <dbReference type="ARBA" id="ARBA00023015"/>
    </source>
</evidence>
<dbReference type="InterPro" id="IPR036388">
    <property type="entry name" value="WH-like_DNA-bd_sf"/>
</dbReference>
<dbReference type="eggNOG" id="COG1595">
    <property type="taxonomic scope" value="Bacteria"/>
</dbReference>
<dbReference type="InterPro" id="IPR013249">
    <property type="entry name" value="RNA_pol_sigma70_r4_t2"/>
</dbReference>
<keyword evidence="3" id="KW-0731">Sigma factor</keyword>
<proteinExistence type="inferred from homology"/>
<dbReference type="GO" id="GO:0016987">
    <property type="term" value="F:sigma factor activity"/>
    <property type="evidence" value="ECO:0007669"/>
    <property type="project" value="UniProtKB-KW"/>
</dbReference>
<dbReference type="EMBL" id="AMSG01000002">
    <property type="protein sequence ID" value="EKF56504.1"/>
    <property type="molecule type" value="Genomic_DNA"/>
</dbReference>
<protein>
    <submittedName>
        <fullName evidence="6">ECF subfamily RNA polymerase sigma-24 factor</fullName>
    </submittedName>
</protein>
<evidence type="ECO:0000313" key="6">
    <source>
        <dbReference type="EMBL" id="EKF56504.1"/>
    </source>
</evidence>
<dbReference type="AlphaFoldDB" id="K2PYG7"/>
<dbReference type="Gene3D" id="1.10.1740.10">
    <property type="match status" value="1"/>
</dbReference>
<dbReference type="InterPro" id="IPR014284">
    <property type="entry name" value="RNA_pol_sigma-70_dom"/>
</dbReference>
<comment type="caution">
    <text evidence="6">The sequence shown here is derived from an EMBL/GenBank/DDBJ whole genome shotgun (WGS) entry which is preliminary data.</text>
</comment>
<keyword evidence="4" id="KW-0804">Transcription</keyword>
<dbReference type="Pfam" id="PF08281">
    <property type="entry name" value="Sigma70_r4_2"/>
    <property type="match status" value="1"/>
</dbReference>
<sequence>MSRQLIKRLKTGDQKAFKEVYLLYYDKLIHLGKSFEHGFLSPDDFVQETFLKIYHNREQLKVDAPLDKQLYVICRNLILNNLKRDKKVISIHGNLVDPFFEGLTYSEDDLQIKQKLFYKWVAELPDQQQKVYTLHKIERYSYSEIAQLTNLSKKTIANHIYLATKFIQKKVAEH</sequence>
<feature type="domain" description="RNA polymerase sigma factor 70 region 4 type 2" evidence="5">
    <location>
        <begin position="121"/>
        <end position="165"/>
    </location>
</feature>
<evidence type="ECO:0000259" key="5">
    <source>
        <dbReference type="Pfam" id="PF08281"/>
    </source>
</evidence>
<keyword evidence="2" id="KW-0805">Transcription regulation</keyword>
<dbReference type="STRING" id="555500.I215_03238"/>
<evidence type="ECO:0000256" key="1">
    <source>
        <dbReference type="ARBA" id="ARBA00010641"/>
    </source>
</evidence>
<dbReference type="Proteomes" id="UP000007364">
    <property type="component" value="Unassembled WGS sequence"/>
</dbReference>
<dbReference type="RefSeq" id="WP_008990523.1">
    <property type="nucleotide sequence ID" value="NZ_AMSG01000002.1"/>
</dbReference>
<keyword evidence="7" id="KW-1185">Reference proteome</keyword>
<organism evidence="6 7">
    <name type="scientific">Galbibacter marinus</name>
    <dbReference type="NCBI Taxonomy" id="555500"/>
    <lineage>
        <taxon>Bacteria</taxon>
        <taxon>Pseudomonadati</taxon>
        <taxon>Bacteroidota</taxon>
        <taxon>Flavobacteriia</taxon>
        <taxon>Flavobacteriales</taxon>
        <taxon>Flavobacteriaceae</taxon>
        <taxon>Galbibacter</taxon>
    </lineage>
</organism>